<dbReference type="CDD" id="cd01650">
    <property type="entry name" value="RT_nLTR_like"/>
    <property type="match status" value="1"/>
</dbReference>
<proteinExistence type="predicted"/>
<keyword evidence="2" id="KW-0695">RNA-directed DNA polymerase</keyword>
<organism evidence="2 3">
    <name type="scientific">Gossypium australe</name>
    <dbReference type="NCBI Taxonomy" id="47621"/>
    <lineage>
        <taxon>Eukaryota</taxon>
        <taxon>Viridiplantae</taxon>
        <taxon>Streptophyta</taxon>
        <taxon>Embryophyta</taxon>
        <taxon>Tracheophyta</taxon>
        <taxon>Spermatophyta</taxon>
        <taxon>Magnoliopsida</taxon>
        <taxon>eudicotyledons</taxon>
        <taxon>Gunneridae</taxon>
        <taxon>Pentapetalae</taxon>
        <taxon>rosids</taxon>
        <taxon>malvids</taxon>
        <taxon>Malvales</taxon>
        <taxon>Malvaceae</taxon>
        <taxon>Malvoideae</taxon>
        <taxon>Gossypium</taxon>
    </lineage>
</organism>
<reference evidence="3" key="1">
    <citation type="journal article" date="2019" name="Plant Biotechnol. J.">
        <title>Genome sequencing of the Australian wild diploid species Gossypium australe highlights disease resistance and delayed gland morphogenesis.</title>
        <authorList>
            <person name="Cai Y."/>
            <person name="Cai X."/>
            <person name="Wang Q."/>
            <person name="Wang P."/>
            <person name="Zhang Y."/>
            <person name="Cai C."/>
            <person name="Xu Y."/>
            <person name="Wang K."/>
            <person name="Zhou Z."/>
            <person name="Wang C."/>
            <person name="Geng S."/>
            <person name="Li B."/>
            <person name="Dong Q."/>
            <person name="Hou Y."/>
            <person name="Wang H."/>
            <person name="Ai P."/>
            <person name="Liu Z."/>
            <person name="Yi F."/>
            <person name="Sun M."/>
            <person name="An G."/>
            <person name="Cheng J."/>
            <person name="Zhang Y."/>
            <person name="Shi Q."/>
            <person name="Xie Y."/>
            <person name="Shi X."/>
            <person name="Chang Y."/>
            <person name="Huang F."/>
            <person name="Chen Y."/>
            <person name="Hong S."/>
            <person name="Mi L."/>
            <person name="Sun Q."/>
            <person name="Zhang L."/>
            <person name="Zhou B."/>
            <person name="Peng R."/>
            <person name="Zhang X."/>
            <person name="Liu F."/>
        </authorList>
    </citation>
    <scope>NUCLEOTIDE SEQUENCE [LARGE SCALE GENOMIC DNA]</scope>
    <source>
        <strain evidence="3">cv. PA1801</strain>
    </source>
</reference>
<evidence type="ECO:0000313" key="3">
    <source>
        <dbReference type="Proteomes" id="UP000325315"/>
    </source>
</evidence>
<dbReference type="SUPFAM" id="SSF56672">
    <property type="entry name" value="DNA/RNA polymerases"/>
    <property type="match status" value="1"/>
</dbReference>
<dbReference type="GO" id="GO:0003964">
    <property type="term" value="F:RNA-directed DNA polymerase activity"/>
    <property type="evidence" value="ECO:0007669"/>
    <property type="project" value="UniProtKB-KW"/>
</dbReference>
<feature type="domain" description="Reverse transcriptase" evidence="1">
    <location>
        <begin position="1"/>
        <end position="198"/>
    </location>
</feature>
<dbReference type="PANTHER" id="PTHR33116">
    <property type="entry name" value="REVERSE TRANSCRIPTASE ZINC-BINDING DOMAIN-CONTAINING PROTEIN-RELATED-RELATED"/>
    <property type="match status" value="1"/>
</dbReference>
<dbReference type="PROSITE" id="PS50878">
    <property type="entry name" value="RT_POL"/>
    <property type="match status" value="1"/>
</dbReference>
<dbReference type="EMBL" id="SMMG02000006">
    <property type="protein sequence ID" value="KAA3470357.1"/>
    <property type="molecule type" value="Genomic_DNA"/>
</dbReference>
<gene>
    <name evidence="2" type="ORF">EPI10_016071</name>
</gene>
<comment type="caution">
    <text evidence="2">The sequence shown here is derived from an EMBL/GenBank/DDBJ whole genome shotgun (WGS) entry which is preliminary data.</text>
</comment>
<accession>A0A5B6VMR8</accession>
<name>A0A5B6VMR8_9ROSI</name>
<dbReference type="InterPro" id="IPR043502">
    <property type="entry name" value="DNA/RNA_pol_sf"/>
</dbReference>
<keyword evidence="2" id="KW-0548">Nucleotidyltransferase</keyword>
<dbReference type="InterPro" id="IPR000477">
    <property type="entry name" value="RT_dom"/>
</dbReference>
<dbReference type="OrthoDB" id="1936608at2759"/>
<keyword evidence="3" id="KW-1185">Reference proteome</keyword>
<protein>
    <submittedName>
        <fullName evidence="2">Reverse transcriptase</fullName>
    </submittedName>
</protein>
<evidence type="ECO:0000259" key="1">
    <source>
        <dbReference type="PROSITE" id="PS50878"/>
    </source>
</evidence>
<dbReference type="PANTHER" id="PTHR33116:SF86">
    <property type="entry name" value="REVERSE TRANSCRIPTASE DOMAIN-CONTAINING PROTEIN"/>
    <property type="match status" value="1"/>
</dbReference>
<dbReference type="AlphaFoldDB" id="A0A5B6VMR8"/>
<evidence type="ECO:0000313" key="2">
    <source>
        <dbReference type="EMBL" id="KAA3470357.1"/>
    </source>
</evidence>
<dbReference type="Pfam" id="PF00078">
    <property type="entry name" value="RVT_1"/>
    <property type="match status" value="1"/>
</dbReference>
<dbReference type="Proteomes" id="UP000325315">
    <property type="component" value="Unassembled WGS sequence"/>
</dbReference>
<sequence>MIHDNVLIAHEFIHLLRSSKNGPNKGCMVKLDMSKAYDRVEWCFLERVMLKLGFLCGWVNKIMNCVQTVKYKVKYNSSLTDVIISERGLRQGDPLSPYIFLFCMDAFFRIQASKDGPRINHLFFIDDALLFIRNHRSKVEACMKILDNFEKMSGQRINVDKSMVCFSPKTPIPQRAATNELFHIKVVDNLDSYLGLPISVGKKKSDAFKSIVNRTTSRINSWSKRLLSSAGKEIFVKSVIQSIFGRTIDKPSFT</sequence>
<keyword evidence="2" id="KW-0808">Transferase</keyword>